<dbReference type="GO" id="GO:0042010">
    <property type="term" value="F:interleukin-15 receptor activity"/>
    <property type="evidence" value="ECO:0007669"/>
    <property type="project" value="InterPro"/>
</dbReference>
<sequence>MSSHIIRFFVLLLSLTKNRHHGVVCARVVDSCPPPPQKDKTKPFHQTQSYQEDQKYRYSCIEGYVRRAGTSSLIQCKRNAGTLLEWDDTNRPTSIVCIPDPKMKKPPEVTETVEEEKKTSTSTVQPSSVATTTGDNNMEGPSRMTHDVTLPVGMVIAVIGVILLVSLTMVALKLKNPAAWRRFRLQLARREEQIPMQPIELHHPQDDRYVPVVQQAQ</sequence>
<proteinExistence type="predicted"/>
<evidence type="ECO:0000259" key="6">
    <source>
        <dbReference type="PROSITE" id="PS50923"/>
    </source>
</evidence>
<dbReference type="InterPro" id="IPR000436">
    <property type="entry name" value="Sushi_SCR_CCP_dom"/>
</dbReference>
<protein>
    <recommendedName>
        <fullName evidence="6">Sushi domain-containing protein</fullName>
    </recommendedName>
</protein>
<dbReference type="Proteomes" id="UP001221898">
    <property type="component" value="Unassembled WGS sequence"/>
</dbReference>
<keyword evidence="5" id="KW-0732">Signal</keyword>
<keyword evidence="8" id="KW-1185">Reference proteome</keyword>
<keyword evidence="1" id="KW-1015">Disulfide bond</keyword>
<dbReference type="Gene3D" id="2.20.28.230">
    <property type="match status" value="1"/>
</dbReference>
<keyword evidence="4" id="KW-0812">Transmembrane</keyword>
<evidence type="ECO:0000313" key="7">
    <source>
        <dbReference type="EMBL" id="KAJ8411247.1"/>
    </source>
</evidence>
<dbReference type="PANTHER" id="PTHR15060">
    <property type="entry name" value="INTERLEUKIN-15 RECEPTOR SUBUNIT ALPHA"/>
    <property type="match status" value="1"/>
</dbReference>
<feature type="domain" description="Sushi" evidence="6">
    <location>
        <begin position="30"/>
        <end position="99"/>
    </location>
</feature>
<comment type="caution">
    <text evidence="7">The sequence shown here is derived from an EMBL/GenBank/DDBJ whole genome shotgun (WGS) entry which is preliminary data.</text>
</comment>
<evidence type="ECO:0000313" key="8">
    <source>
        <dbReference type="Proteomes" id="UP001221898"/>
    </source>
</evidence>
<accession>A0AAD7SZZ0</accession>
<feature type="compositionally biased region" description="Polar residues" evidence="3">
    <location>
        <begin position="124"/>
        <end position="136"/>
    </location>
</feature>
<dbReference type="AlphaFoldDB" id="A0AAD7SZZ0"/>
<feature type="signal peptide" evidence="5">
    <location>
        <begin position="1"/>
        <end position="22"/>
    </location>
</feature>
<evidence type="ECO:0000256" key="2">
    <source>
        <dbReference type="PROSITE-ProRule" id="PRU00302"/>
    </source>
</evidence>
<feature type="region of interest" description="Disordered" evidence="3">
    <location>
        <begin position="97"/>
        <end position="142"/>
    </location>
</feature>
<feature type="transmembrane region" description="Helical" evidence="4">
    <location>
        <begin position="148"/>
        <end position="172"/>
    </location>
</feature>
<feature type="chain" id="PRO_5042014680" description="Sushi domain-containing protein" evidence="5">
    <location>
        <begin position="23"/>
        <end position="217"/>
    </location>
</feature>
<gene>
    <name evidence="7" type="ORF">AAFF_G00172530</name>
</gene>
<evidence type="ECO:0000256" key="4">
    <source>
        <dbReference type="SAM" id="Phobius"/>
    </source>
</evidence>
<dbReference type="PROSITE" id="PS50923">
    <property type="entry name" value="SUSHI"/>
    <property type="match status" value="1"/>
</dbReference>
<evidence type="ECO:0000256" key="1">
    <source>
        <dbReference type="ARBA" id="ARBA00023157"/>
    </source>
</evidence>
<dbReference type="InterPro" id="IPR042372">
    <property type="entry name" value="IL15RA"/>
</dbReference>
<dbReference type="SUPFAM" id="SSF57535">
    <property type="entry name" value="Complement control module/SCR domain"/>
    <property type="match status" value="1"/>
</dbReference>
<dbReference type="EMBL" id="JAINUG010000023">
    <property type="protein sequence ID" value="KAJ8411247.1"/>
    <property type="molecule type" value="Genomic_DNA"/>
</dbReference>
<evidence type="ECO:0000256" key="5">
    <source>
        <dbReference type="SAM" id="SignalP"/>
    </source>
</evidence>
<dbReference type="CDD" id="cd00033">
    <property type="entry name" value="CCP"/>
    <property type="match status" value="1"/>
</dbReference>
<comment type="caution">
    <text evidence="2">Lacks conserved residue(s) required for the propagation of feature annotation.</text>
</comment>
<reference evidence="7" key="1">
    <citation type="journal article" date="2023" name="Science">
        <title>Genome structures resolve the early diversification of teleost fishes.</title>
        <authorList>
            <person name="Parey E."/>
            <person name="Louis A."/>
            <person name="Montfort J."/>
            <person name="Bouchez O."/>
            <person name="Roques C."/>
            <person name="Iampietro C."/>
            <person name="Lluch J."/>
            <person name="Castinel A."/>
            <person name="Donnadieu C."/>
            <person name="Desvignes T."/>
            <person name="Floi Bucao C."/>
            <person name="Jouanno E."/>
            <person name="Wen M."/>
            <person name="Mejri S."/>
            <person name="Dirks R."/>
            <person name="Jansen H."/>
            <person name="Henkel C."/>
            <person name="Chen W.J."/>
            <person name="Zahm M."/>
            <person name="Cabau C."/>
            <person name="Klopp C."/>
            <person name="Thompson A.W."/>
            <person name="Robinson-Rechavi M."/>
            <person name="Braasch I."/>
            <person name="Lecointre G."/>
            <person name="Bobe J."/>
            <person name="Postlethwait J.H."/>
            <person name="Berthelot C."/>
            <person name="Roest Crollius H."/>
            <person name="Guiguen Y."/>
        </authorList>
    </citation>
    <scope>NUCLEOTIDE SEQUENCE</scope>
    <source>
        <strain evidence="7">NC1722</strain>
    </source>
</reference>
<name>A0AAD7SZZ0_9TELE</name>
<keyword evidence="4" id="KW-0472">Membrane</keyword>
<evidence type="ECO:0000256" key="3">
    <source>
        <dbReference type="SAM" id="MobiDB-lite"/>
    </source>
</evidence>
<dbReference type="Pfam" id="PF00084">
    <property type="entry name" value="Sushi"/>
    <property type="match status" value="1"/>
</dbReference>
<organism evidence="7 8">
    <name type="scientific">Aldrovandia affinis</name>
    <dbReference type="NCBI Taxonomy" id="143900"/>
    <lineage>
        <taxon>Eukaryota</taxon>
        <taxon>Metazoa</taxon>
        <taxon>Chordata</taxon>
        <taxon>Craniata</taxon>
        <taxon>Vertebrata</taxon>
        <taxon>Euteleostomi</taxon>
        <taxon>Actinopterygii</taxon>
        <taxon>Neopterygii</taxon>
        <taxon>Teleostei</taxon>
        <taxon>Notacanthiformes</taxon>
        <taxon>Halosauridae</taxon>
        <taxon>Aldrovandia</taxon>
    </lineage>
</organism>
<keyword evidence="2" id="KW-0768">Sushi</keyword>
<dbReference type="InterPro" id="IPR035976">
    <property type="entry name" value="Sushi/SCR/CCP_sf"/>
</dbReference>
<keyword evidence="4" id="KW-1133">Transmembrane helix</keyword>
<dbReference type="PANTHER" id="PTHR15060:SF0">
    <property type="entry name" value="INTERLEUKIN-15 RECEPTOR SUBUNIT ALPHA"/>
    <property type="match status" value="1"/>
</dbReference>